<keyword evidence="8" id="KW-0520">NAD</keyword>
<evidence type="ECO:0000256" key="10">
    <source>
        <dbReference type="ARBA" id="ARBA00034478"/>
    </source>
</evidence>
<gene>
    <name evidence="13" type="ORF">SAMN02745751_00985</name>
</gene>
<dbReference type="InterPro" id="IPR029041">
    <property type="entry name" value="FAD-linked_oxidoreductase-like"/>
</dbReference>
<dbReference type="PANTHER" id="PTHR45754">
    <property type="entry name" value="METHYLENETETRAHYDROFOLATE REDUCTASE"/>
    <property type="match status" value="1"/>
</dbReference>
<dbReference type="GO" id="GO:0071949">
    <property type="term" value="F:FAD binding"/>
    <property type="evidence" value="ECO:0007669"/>
    <property type="project" value="TreeGrafter"/>
</dbReference>
<evidence type="ECO:0000256" key="3">
    <source>
        <dbReference type="ARBA" id="ARBA00006743"/>
    </source>
</evidence>
<evidence type="ECO:0000256" key="8">
    <source>
        <dbReference type="ARBA" id="ARBA00023027"/>
    </source>
</evidence>
<dbReference type="OrthoDB" id="9812555at2"/>
<evidence type="ECO:0000256" key="12">
    <source>
        <dbReference type="RuleBase" id="RU003862"/>
    </source>
</evidence>
<comment type="similarity">
    <text evidence="3 12">Belongs to the methylenetetrahydrofolate reductase family.</text>
</comment>
<dbReference type="CDD" id="cd00537">
    <property type="entry name" value="MTHFR"/>
    <property type="match status" value="1"/>
</dbReference>
<dbReference type="Pfam" id="PF02219">
    <property type="entry name" value="MTHFR"/>
    <property type="match status" value="1"/>
</dbReference>
<reference evidence="13 14" key="1">
    <citation type="submission" date="2016-11" db="EMBL/GenBank/DDBJ databases">
        <authorList>
            <person name="Jaros S."/>
            <person name="Januszkiewicz K."/>
            <person name="Wedrychowicz H."/>
        </authorList>
    </citation>
    <scope>NUCLEOTIDE SEQUENCE [LARGE SCALE GENOMIC DNA]</scope>
    <source>
        <strain evidence="13 14">DSM 17477</strain>
    </source>
</reference>
<dbReference type="GO" id="GO:0005829">
    <property type="term" value="C:cytosol"/>
    <property type="evidence" value="ECO:0007669"/>
    <property type="project" value="InterPro"/>
</dbReference>
<keyword evidence="9" id="KW-0486">Methionine biosynthesis</keyword>
<dbReference type="Proteomes" id="UP000184052">
    <property type="component" value="Unassembled WGS sequence"/>
</dbReference>
<sequence>MNIIEKFNKKDKVISFEIFPPNKTMTLKQLLDVIDELALFRPDFISVTYGASGNANSNYTIDIAQYIKEKYTIEAMPHLTCITSTKDKIDEILRSIEEKKLRNVLALRGDLPTDPNFKFPDPLHFQYASDLIKYIKSSKYDISAAAACYPEGHMDCDSLDKDIDNLCKKVEMGADFLITQLFFDNEKYYTFKDKLSKKNLSVPITMGILPVTNAKQIKRITTLSGASIPAKLDTLLKKYENDNKSMMEAGIEYACRQMEELNEFGVDGFHLYVMNKPEVAKKIFKNMNW</sequence>
<dbReference type="PANTHER" id="PTHR45754:SF3">
    <property type="entry name" value="METHYLENETETRAHYDROFOLATE REDUCTASE (NADPH)"/>
    <property type="match status" value="1"/>
</dbReference>
<dbReference type="EC" id="1.5.1.54" evidence="12"/>
<keyword evidence="6 12" id="KW-0274">FAD</keyword>
<dbReference type="InterPro" id="IPR004620">
    <property type="entry name" value="MTHF_reductase_bac"/>
</dbReference>
<evidence type="ECO:0000256" key="9">
    <source>
        <dbReference type="ARBA" id="ARBA00023167"/>
    </source>
</evidence>
<dbReference type="GO" id="GO:0035999">
    <property type="term" value="P:tetrahydrofolate interconversion"/>
    <property type="evidence" value="ECO:0007669"/>
    <property type="project" value="UniProtKB-UniPathway"/>
</dbReference>
<comment type="cofactor">
    <cofactor evidence="1 12">
        <name>FAD</name>
        <dbReference type="ChEBI" id="CHEBI:57692"/>
    </cofactor>
</comment>
<dbReference type="RefSeq" id="WP_073048014.1">
    <property type="nucleotide sequence ID" value="NZ_FQZL01000006.1"/>
</dbReference>
<evidence type="ECO:0000256" key="6">
    <source>
        <dbReference type="ARBA" id="ARBA00022827"/>
    </source>
</evidence>
<dbReference type="NCBIfam" id="TIGR00676">
    <property type="entry name" value="fadh2"/>
    <property type="match status" value="1"/>
</dbReference>
<evidence type="ECO:0000256" key="2">
    <source>
        <dbReference type="ARBA" id="ARBA00004777"/>
    </source>
</evidence>
<evidence type="ECO:0000313" key="14">
    <source>
        <dbReference type="Proteomes" id="UP000184052"/>
    </source>
</evidence>
<evidence type="ECO:0000256" key="7">
    <source>
        <dbReference type="ARBA" id="ARBA00023002"/>
    </source>
</evidence>
<comment type="catalytic activity">
    <reaction evidence="11">
        <text>(6S)-5-methyl-5,6,7,8-tetrahydrofolate + NAD(+) = (6R)-5,10-methylene-5,6,7,8-tetrahydrofolate + NADH + H(+)</text>
        <dbReference type="Rhea" id="RHEA:19821"/>
        <dbReference type="ChEBI" id="CHEBI:15378"/>
        <dbReference type="ChEBI" id="CHEBI:15636"/>
        <dbReference type="ChEBI" id="CHEBI:18608"/>
        <dbReference type="ChEBI" id="CHEBI:57540"/>
        <dbReference type="ChEBI" id="CHEBI:57945"/>
        <dbReference type="EC" id="1.5.1.54"/>
    </reaction>
    <physiologicalReaction direction="right-to-left" evidence="11">
        <dbReference type="Rhea" id="RHEA:19823"/>
    </physiologicalReaction>
</comment>
<keyword evidence="4" id="KW-0028">Amino-acid biosynthesis</keyword>
<dbReference type="AlphaFoldDB" id="A0A1M6DNJ9"/>
<organism evidence="13 14">
    <name type="scientific">Dethiosulfatibacter aminovorans DSM 17477</name>
    <dbReference type="NCBI Taxonomy" id="1121476"/>
    <lineage>
        <taxon>Bacteria</taxon>
        <taxon>Bacillati</taxon>
        <taxon>Bacillota</taxon>
        <taxon>Tissierellia</taxon>
        <taxon>Dethiosulfatibacter</taxon>
    </lineage>
</organism>
<dbReference type="UniPathway" id="UPA00193"/>
<evidence type="ECO:0000313" key="13">
    <source>
        <dbReference type="EMBL" id="SHI74775.1"/>
    </source>
</evidence>
<evidence type="ECO:0000256" key="11">
    <source>
        <dbReference type="ARBA" id="ARBA00048628"/>
    </source>
</evidence>
<dbReference type="GO" id="GO:0009086">
    <property type="term" value="P:methionine biosynthetic process"/>
    <property type="evidence" value="ECO:0007669"/>
    <property type="project" value="UniProtKB-KW"/>
</dbReference>
<dbReference type="SUPFAM" id="SSF51730">
    <property type="entry name" value="FAD-linked oxidoreductase"/>
    <property type="match status" value="1"/>
</dbReference>
<proteinExistence type="inferred from homology"/>
<comment type="pathway">
    <text evidence="2 12">One-carbon metabolism; tetrahydrofolate interconversion.</text>
</comment>
<protein>
    <recommendedName>
        <fullName evidence="12">Methylenetetrahydrofolate reductase</fullName>
        <ecNumber evidence="12">1.5.1.54</ecNumber>
    </recommendedName>
</protein>
<dbReference type="EMBL" id="FQZL01000006">
    <property type="protein sequence ID" value="SHI74775.1"/>
    <property type="molecule type" value="Genomic_DNA"/>
</dbReference>
<evidence type="ECO:0000256" key="4">
    <source>
        <dbReference type="ARBA" id="ARBA00022605"/>
    </source>
</evidence>
<keyword evidence="7 12" id="KW-0560">Oxidoreductase</keyword>
<dbReference type="InterPro" id="IPR003171">
    <property type="entry name" value="Mehydrof_redctse-like"/>
</dbReference>
<evidence type="ECO:0000256" key="5">
    <source>
        <dbReference type="ARBA" id="ARBA00022630"/>
    </source>
</evidence>
<keyword evidence="5 12" id="KW-0285">Flavoprotein</keyword>
<dbReference type="Gene3D" id="3.20.20.220">
    <property type="match status" value="1"/>
</dbReference>
<keyword evidence="14" id="KW-1185">Reference proteome</keyword>
<evidence type="ECO:0000256" key="1">
    <source>
        <dbReference type="ARBA" id="ARBA00001974"/>
    </source>
</evidence>
<name>A0A1M6DNJ9_9FIRM</name>
<accession>A0A1M6DNJ9</accession>
<comment type="pathway">
    <text evidence="10">Amino-acid biosynthesis; L-methionine biosynthesis via de novo pathway.</text>
</comment>
<dbReference type="GO" id="GO:0106312">
    <property type="term" value="F:methylenetetrahydrofolate reductase (NADH) activity"/>
    <property type="evidence" value="ECO:0007669"/>
    <property type="project" value="UniProtKB-EC"/>
</dbReference>
<dbReference type="STRING" id="1121476.SAMN02745751_00985"/>